<dbReference type="Pfam" id="PF13860">
    <property type="entry name" value="FlgD_ig"/>
    <property type="match status" value="1"/>
</dbReference>
<dbReference type="GO" id="GO:0044781">
    <property type="term" value="P:bacterial-type flagellum organization"/>
    <property type="evidence" value="ECO:0007669"/>
    <property type="project" value="UniProtKB-KW"/>
</dbReference>
<dbReference type="EMBL" id="UOFM01000536">
    <property type="protein sequence ID" value="VAW83364.1"/>
    <property type="molecule type" value="Genomic_DNA"/>
</dbReference>
<dbReference type="AlphaFoldDB" id="A0A3B0ZPN5"/>
<name>A0A3B0ZPN5_9ZZZZ</name>
<gene>
    <name evidence="4" type="ORF">MNBD_GAMMA14-1830</name>
</gene>
<dbReference type="InterPro" id="IPR005648">
    <property type="entry name" value="FlgD"/>
</dbReference>
<reference evidence="4" key="1">
    <citation type="submission" date="2018-06" db="EMBL/GenBank/DDBJ databases">
        <authorList>
            <person name="Zhirakovskaya E."/>
        </authorList>
    </citation>
    <scope>NUCLEOTIDE SEQUENCE</scope>
</reference>
<evidence type="ECO:0000256" key="1">
    <source>
        <dbReference type="ARBA" id="ARBA00022795"/>
    </source>
</evidence>
<evidence type="ECO:0000313" key="4">
    <source>
        <dbReference type="EMBL" id="VAW83364.1"/>
    </source>
</evidence>
<keyword evidence="4" id="KW-0282">Flagellum</keyword>
<dbReference type="Pfam" id="PF13861">
    <property type="entry name" value="FLgD_tudor"/>
    <property type="match status" value="1"/>
</dbReference>
<dbReference type="InterPro" id="IPR025965">
    <property type="entry name" value="FlgD/Vpr_Ig-like"/>
</dbReference>
<sequence length="223" mass="23623">MIDSQNGIQGIEFRSVQDLNKESSRKELGQQDFLELMTTQLQNQDPFKPMESGDFLAQIAQFSTVEGIGNLNSGFEKLSSSLVSNQALQASSLIGRSVLAPTGVASLEQGGSIRGSAQIPAASSDVTVSIFDQGGQLVRRIDLGSQAAGDVDFQWDGTRDDGTFAKPGNYFVTAEASVDGQNEAVETLLASKVSSVTLSNSGGLLLDLNGIGSLDFKEVRQIL</sequence>
<keyword evidence="1" id="KW-1005">Bacterial flagellum biogenesis</keyword>
<keyword evidence="4" id="KW-0966">Cell projection</keyword>
<protein>
    <submittedName>
        <fullName evidence="4">Flagellar basal-body rod modification protein FlgD</fullName>
    </submittedName>
</protein>
<dbReference type="InterPro" id="IPR025963">
    <property type="entry name" value="FLgD_Tudor"/>
</dbReference>
<dbReference type="Gene3D" id="2.30.30.910">
    <property type="match status" value="1"/>
</dbReference>
<proteinExistence type="predicted"/>
<dbReference type="Pfam" id="PF03963">
    <property type="entry name" value="FlgD"/>
    <property type="match status" value="1"/>
</dbReference>
<organism evidence="4">
    <name type="scientific">hydrothermal vent metagenome</name>
    <dbReference type="NCBI Taxonomy" id="652676"/>
    <lineage>
        <taxon>unclassified sequences</taxon>
        <taxon>metagenomes</taxon>
        <taxon>ecological metagenomes</taxon>
    </lineage>
</organism>
<feature type="domain" description="FlgD Tudor-like" evidence="3">
    <location>
        <begin position="85"/>
        <end position="220"/>
    </location>
</feature>
<dbReference type="Gene3D" id="2.60.40.4070">
    <property type="match status" value="1"/>
</dbReference>
<evidence type="ECO:0000259" key="3">
    <source>
        <dbReference type="Pfam" id="PF13861"/>
    </source>
</evidence>
<accession>A0A3B0ZPN5</accession>
<evidence type="ECO:0000259" key="2">
    <source>
        <dbReference type="Pfam" id="PF13860"/>
    </source>
</evidence>
<keyword evidence="4" id="KW-0969">Cilium</keyword>
<feature type="domain" description="FlgD/Vpr Ig-like" evidence="2">
    <location>
        <begin position="109"/>
        <end position="177"/>
    </location>
</feature>